<feature type="domain" description="Ig-like" evidence="2">
    <location>
        <begin position="255"/>
        <end position="335"/>
    </location>
</feature>
<evidence type="ECO:0000256" key="1">
    <source>
        <dbReference type="SAM" id="MobiDB-lite"/>
    </source>
</evidence>
<dbReference type="EMBL" id="JAAKFY010000020">
    <property type="protein sequence ID" value="KAF3841538.1"/>
    <property type="molecule type" value="Genomic_DNA"/>
</dbReference>
<dbReference type="SMART" id="SM00408">
    <property type="entry name" value="IGc2"/>
    <property type="match status" value="2"/>
</dbReference>
<dbReference type="AlphaFoldDB" id="A0A7J5XZJ8"/>
<dbReference type="PROSITE" id="PS50835">
    <property type="entry name" value="IG_LIKE"/>
    <property type="match status" value="2"/>
</dbReference>
<dbReference type="Proteomes" id="UP000518266">
    <property type="component" value="Unassembled WGS sequence"/>
</dbReference>
<dbReference type="Pfam" id="PF13927">
    <property type="entry name" value="Ig_3"/>
    <property type="match status" value="2"/>
</dbReference>
<name>A0A7J5XZJ8_DISMA</name>
<dbReference type="PANTHER" id="PTHR42757">
    <property type="entry name" value="IGLON FAMILY OF IMMUNOGLOBULIN SUPERFAMILY-RELATED"/>
    <property type="match status" value="1"/>
</dbReference>
<gene>
    <name evidence="3" type="ORF">F7725_007400</name>
</gene>
<dbReference type="InterPro" id="IPR003599">
    <property type="entry name" value="Ig_sub"/>
</dbReference>
<dbReference type="InterPro" id="IPR050876">
    <property type="entry name" value="IgLON_domain"/>
</dbReference>
<evidence type="ECO:0000259" key="2">
    <source>
        <dbReference type="PROSITE" id="PS50835"/>
    </source>
</evidence>
<dbReference type="InterPro" id="IPR029190">
    <property type="entry name" value="Rrp14/SURF6_C"/>
</dbReference>
<dbReference type="Pfam" id="PF04935">
    <property type="entry name" value="SURF6"/>
    <property type="match status" value="1"/>
</dbReference>
<proteinExistence type="predicted"/>
<dbReference type="InterPro" id="IPR003598">
    <property type="entry name" value="Ig_sub2"/>
</dbReference>
<dbReference type="OrthoDB" id="6159398at2759"/>
<dbReference type="Gene3D" id="2.60.40.10">
    <property type="entry name" value="Immunoglobulins"/>
    <property type="match status" value="3"/>
</dbReference>
<dbReference type="InterPro" id="IPR013783">
    <property type="entry name" value="Ig-like_fold"/>
</dbReference>
<feature type="region of interest" description="Disordered" evidence="1">
    <location>
        <begin position="138"/>
        <end position="167"/>
    </location>
</feature>
<evidence type="ECO:0000313" key="3">
    <source>
        <dbReference type="EMBL" id="KAF3841538.1"/>
    </source>
</evidence>
<comment type="caution">
    <text evidence="3">The sequence shown here is derived from an EMBL/GenBank/DDBJ whole genome shotgun (WGS) entry which is preliminary data.</text>
</comment>
<dbReference type="PANTHER" id="PTHR42757:SF41">
    <property type="entry name" value="NEUROTRIMIN ISOFORM X1"/>
    <property type="match status" value="1"/>
</dbReference>
<dbReference type="InterPro" id="IPR007110">
    <property type="entry name" value="Ig-like_dom"/>
</dbReference>
<feature type="compositionally biased region" description="Basic and acidic residues" evidence="1">
    <location>
        <begin position="138"/>
        <end position="149"/>
    </location>
</feature>
<evidence type="ECO:0000313" key="4">
    <source>
        <dbReference type="Proteomes" id="UP000518266"/>
    </source>
</evidence>
<reference evidence="3 4" key="1">
    <citation type="submission" date="2020-03" db="EMBL/GenBank/DDBJ databases">
        <title>Dissostichus mawsoni Genome sequencing and assembly.</title>
        <authorList>
            <person name="Park H."/>
        </authorList>
    </citation>
    <scope>NUCLEOTIDE SEQUENCE [LARGE SCALE GENOMIC DNA]</scope>
    <source>
        <strain evidence="3">DM0001</strain>
        <tissue evidence="3">Muscle</tissue>
    </source>
</reference>
<accession>A0A7J5XZJ8</accession>
<dbReference type="InterPro" id="IPR036179">
    <property type="entry name" value="Ig-like_dom_sf"/>
</dbReference>
<organism evidence="3 4">
    <name type="scientific">Dissostichus mawsoni</name>
    <name type="common">Antarctic cod</name>
    <dbReference type="NCBI Taxonomy" id="36200"/>
    <lineage>
        <taxon>Eukaryota</taxon>
        <taxon>Metazoa</taxon>
        <taxon>Chordata</taxon>
        <taxon>Craniata</taxon>
        <taxon>Vertebrata</taxon>
        <taxon>Euteleostomi</taxon>
        <taxon>Actinopterygii</taxon>
        <taxon>Neopterygii</taxon>
        <taxon>Teleostei</taxon>
        <taxon>Neoteleostei</taxon>
        <taxon>Acanthomorphata</taxon>
        <taxon>Eupercaria</taxon>
        <taxon>Perciformes</taxon>
        <taxon>Notothenioidei</taxon>
        <taxon>Nototheniidae</taxon>
        <taxon>Dissostichus</taxon>
    </lineage>
</organism>
<dbReference type="SMART" id="SM00409">
    <property type="entry name" value="IG"/>
    <property type="match status" value="3"/>
</dbReference>
<sequence length="449" mass="49150">MNRSSILYAGEDKWSVDSRVSLVTLNQEEFTIKIENVDMTDEGQYVCAVQTSSRPRTTSVHILVQDERSLISNPNKSPLLQRLLRKAPATNKEMENKMKWTSVLYKAEGLKIKDDEDMLRSSLKKEWGDQSENIVEKMQKRQEETEEHPTSTGSHTVERSAPASDRPPHCGTLCPCTSDRLPHCGTICPCSSDRLPHCGTICPCSSDRLPHCGTICPCTSDRPHTVERSAPAHQTGPTLWNDLPLLIRQAPHLPPKIINLSKDIVVNEGSNVTLMCQASGKPEPSISWKLISSSGDLGSDDDYLEIPSISRQRAGTYECTAVNDIDTDVQTVDITVNSVSEGRDVGVTLGQRGVLECDADAVPEPEIYTGIDGMEILNTGSLSKLTFLNVSDADYGNYTCVATNKLGSSNTSFLMYGPRAVQDGSGGAAGLHLHTCLLGLVFLPFLLRF</sequence>
<feature type="domain" description="Ig-like" evidence="2">
    <location>
        <begin position="14"/>
        <end position="59"/>
    </location>
</feature>
<dbReference type="SUPFAM" id="SSF48726">
    <property type="entry name" value="Immunoglobulin"/>
    <property type="match status" value="3"/>
</dbReference>
<keyword evidence="4" id="KW-1185">Reference proteome</keyword>
<protein>
    <recommendedName>
        <fullName evidence="2">Ig-like domain-containing protein</fullName>
    </recommendedName>
</protein>